<proteinExistence type="predicted"/>
<name>A0ACC3MF91_9PEZI</name>
<gene>
    <name evidence="1" type="ORF">LTR37_019458</name>
</gene>
<keyword evidence="2" id="KW-1185">Reference proteome</keyword>
<protein>
    <submittedName>
        <fullName evidence="1">Uncharacterized protein</fullName>
    </submittedName>
</protein>
<dbReference type="EMBL" id="JAUTXU010000302">
    <property type="protein sequence ID" value="KAK3686779.1"/>
    <property type="molecule type" value="Genomic_DNA"/>
</dbReference>
<organism evidence="1 2">
    <name type="scientific">Vermiconidia calcicola</name>
    <dbReference type="NCBI Taxonomy" id="1690605"/>
    <lineage>
        <taxon>Eukaryota</taxon>
        <taxon>Fungi</taxon>
        <taxon>Dikarya</taxon>
        <taxon>Ascomycota</taxon>
        <taxon>Pezizomycotina</taxon>
        <taxon>Dothideomycetes</taxon>
        <taxon>Dothideomycetidae</taxon>
        <taxon>Mycosphaerellales</taxon>
        <taxon>Extremaceae</taxon>
        <taxon>Vermiconidia</taxon>
    </lineage>
</organism>
<sequence length="175" mass="20236">MHDHVLNFKADFDILGTDNTMELVTITPVTESYPWSDHPRNTMKLIRHEVATEDESRLNWAPNGQTQYRIVNKDKPNKYGEYRGYRILPSQGTIHLAINNSSNLGNAANWAYQDLQITKQKDTEPRSAHPQNGEDVYDPLVNFDRFFDGESLDQEDLVLWFNLGMRKTTDKPLVL</sequence>
<comment type="caution">
    <text evidence="1">The sequence shown here is derived from an EMBL/GenBank/DDBJ whole genome shotgun (WGS) entry which is preliminary data.</text>
</comment>
<dbReference type="Proteomes" id="UP001281147">
    <property type="component" value="Unassembled WGS sequence"/>
</dbReference>
<evidence type="ECO:0000313" key="2">
    <source>
        <dbReference type="Proteomes" id="UP001281147"/>
    </source>
</evidence>
<evidence type="ECO:0000313" key="1">
    <source>
        <dbReference type="EMBL" id="KAK3686779.1"/>
    </source>
</evidence>
<reference evidence="1" key="1">
    <citation type="submission" date="2023-07" db="EMBL/GenBank/DDBJ databases">
        <title>Black Yeasts Isolated from many extreme environments.</title>
        <authorList>
            <person name="Coleine C."/>
            <person name="Stajich J.E."/>
            <person name="Selbmann L."/>
        </authorList>
    </citation>
    <scope>NUCLEOTIDE SEQUENCE</scope>
    <source>
        <strain evidence="1">CCFEE 5714</strain>
    </source>
</reference>
<accession>A0ACC3MF91</accession>